<dbReference type="GO" id="GO:0016301">
    <property type="term" value="F:kinase activity"/>
    <property type="evidence" value="ECO:0007669"/>
    <property type="project" value="UniProtKB-KW"/>
</dbReference>
<dbReference type="EMBL" id="CP077095">
    <property type="protein sequence ID" value="QXI37466.1"/>
    <property type="molecule type" value="Genomic_DNA"/>
</dbReference>
<dbReference type="KEGG" id="pxn:HU772_019300"/>
<evidence type="ECO:0000313" key="2">
    <source>
        <dbReference type="Proteomes" id="UP000633418"/>
    </source>
</evidence>
<reference evidence="1 2" key="1">
    <citation type="journal article" date="2020" name="Microorganisms">
        <title>Reliable Identification of Environmental Pseudomonas Isolates Using the rpoD Gene.</title>
        <authorList>
            <consortium name="The Broad Institute Genome Sequencing Platform"/>
            <person name="Girard L."/>
            <person name="Lood C."/>
            <person name="Rokni-Zadeh H."/>
            <person name="van Noort V."/>
            <person name="Lavigne R."/>
            <person name="De Mot R."/>
        </authorList>
    </citation>
    <scope>NUCLEOTIDE SEQUENCE [LARGE SCALE GENOMIC DNA]</scope>
    <source>
        <strain evidence="1 2">RW9S1A</strain>
    </source>
</reference>
<keyword evidence="1" id="KW-0418">Kinase</keyword>
<dbReference type="RefSeq" id="WP_186658608.1">
    <property type="nucleotide sequence ID" value="NZ_CP077095.1"/>
</dbReference>
<gene>
    <name evidence="1" type="ORF">HU772_019300</name>
</gene>
<dbReference type="Proteomes" id="UP000633418">
    <property type="component" value="Chromosome"/>
</dbReference>
<proteinExistence type="predicted"/>
<protein>
    <submittedName>
        <fullName evidence="1">Histidine kinase</fullName>
    </submittedName>
</protein>
<name>A0A9E6PVW7_9PSED</name>
<keyword evidence="1" id="KW-0808">Transferase</keyword>
<evidence type="ECO:0000313" key="1">
    <source>
        <dbReference type="EMBL" id="QXI37466.1"/>
    </source>
</evidence>
<reference evidence="1 2" key="2">
    <citation type="journal article" date="2021" name="Microorganisms">
        <title>The Ever-Expanding Pseudomonas Genus: Description of 43 New Species and Partition of the Pseudomonas putida Group.</title>
        <authorList>
            <person name="Girard L."/>
            <person name="Lood C."/>
            <person name="Hofte M."/>
            <person name="Vandamme P."/>
            <person name="Rokni-Zadeh H."/>
            <person name="van Noort V."/>
            <person name="Lavigne R."/>
            <person name="De Mot R."/>
        </authorList>
    </citation>
    <scope>NUCLEOTIDE SEQUENCE [LARGE SCALE GENOMIC DNA]</scope>
    <source>
        <strain evidence="1 2">RW9S1A</strain>
    </source>
</reference>
<sequence length="136" mass="15061">MHNLHVLIHQTRAFHQIRLHQAFNAQGAYNIRLSDDIADVIRGLECGLSLDLLVLDHRMPRDEALSLFARLSCAPLVRALLFVGQAQAGASLAHEARRHGLWVLVDVPWARLAVALGRALDCLAMGRQGRLSKLSC</sequence>
<keyword evidence="2" id="KW-1185">Reference proteome</keyword>
<accession>A0A9E6PVW7</accession>
<dbReference type="AlphaFoldDB" id="A0A9E6PVW7"/>
<organism evidence="1 2">
    <name type="scientific">Pseudomonas xantholysinigenes</name>
    <dbReference type="NCBI Taxonomy" id="2745490"/>
    <lineage>
        <taxon>Bacteria</taxon>
        <taxon>Pseudomonadati</taxon>
        <taxon>Pseudomonadota</taxon>
        <taxon>Gammaproteobacteria</taxon>
        <taxon>Pseudomonadales</taxon>
        <taxon>Pseudomonadaceae</taxon>
        <taxon>Pseudomonas</taxon>
    </lineage>
</organism>